<protein>
    <submittedName>
        <fullName evidence="1">Uncharacterized protein</fullName>
    </submittedName>
</protein>
<dbReference type="Proteomes" id="UP000626148">
    <property type="component" value="Unassembled WGS sequence"/>
</dbReference>
<gene>
    <name evidence="1" type="ORF">GCM10007392_29000</name>
</gene>
<accession>A0A918KD33</accession>
<keyword evidence="2" id="KW-1185">Reference proteome</keyword>
<sequence length="57" mass="6395">MAALGRHQAAGTQHQLITTLAFKLESRFAFEAKDHLMMPMIMPIATQRHLSQTTQST</sequence>
<reference evidence="1" key="2">
    <citation type="submission" date="2020-09" db="EMBL/GenBank/DDBJ databases">
        <authorList>
            <person name="Sun Q."/>
            <person name="Kim S."/>
        </authorList>
    </citation>
    <scope>NUCLEOTIDE SEQUENCE</scope>
    <source>
        <strain evidence="1">KCTC 22169</strain>
    </source>
</reference>
<organism evidence="1 2">
    <name type="scientific">Saccharospirillum salsuginis</name>
    <dbReference type="NCBI Taxonomy" id="418750"/>
    <lineage>
        <taxon>Bacteria</taxon>
        <taxon>Pseudomonadati</taxon>
        <taxon>Pseudomonadota</taxon>
        <taxon>Gammaproteobacteria</taxon>
        <taxon>Oceanospirillales</taxon>
        <taxon>Saccharospirillaceae</taxon>
        <taxon>Saccharospirillum</taxon>
    </lineage>
</organism>
<evidence type="ECO:0000313" key="1">
    <source>
        <dbReference type="EMBL" id="GGX59339.1"/>
    </source>
</evidence>
<dbReference type="EMBL" id="BMXR01000007">
    <property type="protein sequence ID" value="GGX59339.1"/>
    <property type="molecule type" value="Genomic_DNA"/>
</dbReference>
<comment type="caution">
    <text evidence="1">The sequence shown here is derived from an EMBL/GenBank/DDBJ whole genome shotgun (WGS) entry which is preliminary data.</text>
</comment>
<dbReference type="AlphaFoldDB" id="A0A918KD33"/>
<proteinExistence type="predicted"/>
<reference evidence="1" key="1">
    <citation type="journal article" date="2014" name="Int. J. Syst. Evol. Microbiol.">
        <title>Complete genome sequence of Corynebacterium casei LMG S-19264T (=DSM 44701T), isolated from a smear-ripened cheese.</title>
        <authorList>
            <consortium name="US DOE Joint Genome Institute (JGI-PGF)"/>
            <person name="Walter F."/>
            <person name="Albersmeier A."/>
            <person name="Kalinowski J."/>
            <person name="Ruckert C."/>
        </authorList>
    </citation>
    <scope>NUCLEOTIDE SEQUENCE</scope>
    <source>
        <strain evidence="1">KCTC 22169</strain>
    </source>
</reference>
<name>A0A918KD33_9GAMM</name>
<evidence type="ECO:0000313" key="2">
    <source>
        <dbReference type="Proteomes" id="UP000626148"/>
    </source>
</evidence>